<dbReference type="EMBL" id="JAUUTY010000007">
    <property type="protein sequence ID" value="KAK1604979.1"/>
    <property type="molecule type" value="Genomic_DNA"/>
</dbReference>
<dbReference type="InterPro" id="IPR044066">
    <property type="entry name" value="TRIAD_supradom"/>
</dbReference>
<dbReference type="InterPro" id="IPR002156">
    <property type="entry name" value="RNaseH_domain"/>
</dbReference>
<evidence type="ECO:0000256" key="1">
    <source>
        <dbReference type="ARBA" id="ARBA00001798"/>
    </source>
</evidence>
<dbReference type="InterPro" id="IPR031127">
    <property type="entry name" value="E3_UB_ligase_RBR"/>
</dbReference>
<keyword evidence="9 12" id="KW-0863">Zinc-finger</keyword>
<comment type="function">
    <text evidence="3">Might act as an E3 ubiquitin-protein ligase, or as part of E3 complex, which accepts ubiquitin from specific E2 ubiquitin-conjugating enzymes and then transfers it to substrates.</text>
</comment>
<evidence type="ECO:0000256" key="5">
    <source>
        <dbReference type="ARBA" id="ARBA00012251"/>
    </source>
</evidence>
<comment type="similarity">
    <text evidence="4">Belongs to the RBR family. Ariadne subfamily.</text>
</comment>
<evidence type="ECO:0000256" key="11">
    <source>
        <dbReference type="ARBA" id="ARBA00022833"/>
    </source>
</evidence>
<dbReference type="InterPro" id="IPR017907">
    <property type="entry name" value="Znf_RING_CS"/>
</dbReference>
<dbReference type="PROSITE" id="PS51873">
    <property type="entry name" value="TRIAD"/>
    <property type="match status" value="1"/>
</dbReference>
<feature type="domain" description="RING-type" evidence="14">
    <location>
        <begin position="272"/>
        <end position="492"/>
    </location>
</feature>
<dbReference type="Gene3D" id="3.30.40.10">
    <property type="entry name" value="Zinc/RING finger domain, C3HC4 (zinc finger)"/>
    <property type="match status" value="1"/>
</dbReference>
<reference evidence="15" key="1">
    <citation type="submission" date="2023-07" db="EMBL/GenBank/DDBJ databases">
        <title>A chromosome-level genome assembly of Lolium multiflorum.</title>
        <authorList>
            <person name="Chen Y."/>
            <person name="Copetti D."/>
            <person name="Kolliker R."/>
            <person name="Studer B."/>
        </authorList>
    </citation>
    <scope>NUCLEOTIDE SEQUENCE</scope>
    <source>
        <strain evidence="15">02402/16</strain>
        <tissue evidence="15">Leaf</tissue>
    </source>
</reference>
<dbReference type="Gene3D" id="3.30.420.10">
    <property type="entry name" value="Ribonuclease H-like superfamily/Ribonuclease H"/>
    <property type="match status" value="1"/>
</dbReference>
<dbReference type="Gene3D" id="1.20.120.1750">
    <property type="match status" value="1"/>
</dbReference>
<dbReference type="Pfam" id="PF01485">
    <property type="entry name" value="IBR"/>
    <property type="match status" value="1"/>
</dbReference>
<name>A0AAD8QPN1_LOLMU</name>
<evidence type="ECO:0000256" key="3">
    <source>
        <dbReference type="ARBA" id="ARBA00003976"/>
    </source>
</evidence>
<evidence type="ECO:0000256" key="8">
    <source>
        <dbReference type="ARBA" id="ARBA00022737"/>
    </source>
</evidence>
<dbReference type="SMART" id="SM00184">
    <property type="entry name" value="RING"/>
    <property type="match status" value="1"/>
</dbReference>
<comment type="caution">
    <text evidence="15">The sequence shown here is derived from an EMBL/GenBank/DDBJ whole genome shotgun (WGS) entry which is preliminary data.</text>
</comment>
<keyword evidence="6" id="KW-0808">Transferase</keyword>
<dbReference type="InterPro" id="IPR018957">
    <property type="entry name" value="Znf_C3HC4_RING-type"/>
</dbReference>
<dbReference type="PANTHER" id="PTHR11685">
    <property type="entry name" value="RBR FAMILY RING FINGER AND IBR DOMAIN-CONTAINING"/>
    <property type="match status" value="1"/>
</dbReference>
<dbReference type="GO" id="GO:0003676">
    <property type="term" value="F:nucleic acid binding"/>
    <property type="evidence" value="ECO:0007669"/>
    <property type="project" value="InterPro"/>
</dbReference>
<dbReference type="InterPro" id="IPR036397">
    <property type="entry name" value="RNaseH_sf"/>
</dbReference>
<protein>
    <recommendedName>
        <fullName evidence="5">RBR-type E3 ubiquitin transferase</fullName>
        <ecNumber evidence="5">2.3.2.31</ecNumber>
    </recommendedName>
</protein>
<evidence type="ECO:0000256" key="4">
    <source>
        <dbReference type="ARBA" id="ARBA00005884"/>
    </source>
</evidence>
<keyword evidence="7" id="KW-0479">Metal-binding</keyword>
<dbReference type="SUPFAM" id="SSF57850">
    <property type="entry name" value="RING/U-box"/>
    <property type="match status" value="2"/>
</dbReference>
<evidence type="ECO:0000256" key="7">
    <source>
        <dbReference type="ARBA" id="ARBA00022723"/>
    </source>
</evidence>
<comment type="cofactor">
    <cofactor evidence="2">
        <name>Zn(2+)</name>
        <dbReference type="ChEBI" id="CHEBI:29105"/>
    </cofactor>
</comment>
<keyword evidence="16" id="KW-1185">Reference proteome</keyword>
<dbReference type="AlphaFoldDB" id="A0AAD8QPN1"/>
<dbReference type="PROSITE" id="PS50089">
    <property type="entry name" value="ZF_RING_2"/>
    <property type="match status" value="1"/>
</dbReference>
<dbReference type="InterPro" id="IPR001841">
    <property type="entry name" value="Znf_RING"/>
</dbReference>
<dbReference type="InterPro" id="IPR012337">
    <property type="entry name" value="RNaseH-like_sf"/>
</dbReference>
<dbReference type="CDD" id="cd22584">
    <property type="entry name" value="Rcat_RBR_unk"/>
    <property type="match status" value="1"/>
</dbReference>
<evidence type="ECO:0000259" key="13">
    <source>
        <dbReference type="PROSITE" id="PS50089"/>
    </source>
</evidence>
<dbReference type="InterPro" id="IPR013083">
    <property type="entry name" value="Znf_RING/FYVE/PHD"/>
</dbReference>
<evidence type="ECO:0000256" key="12">
    <source>
        <dbReference type="PROSITE-ProRule" id="PRU00175"/>
    </source>
</evidence>
<gene>
    <name evidence="15" type="ORF">QYE76_028652</name>
</gene>
<dbReference type="InterPro" id="IPR002867">
    <property type="entry name" value="IBR_dom"/>
</dbReference>
<evidence type="ECO:0000256" key="9">
    <source>
        <dbReference type="ARBA" id="ARBA00022771"/>
    </source>
</evidence>
<dbReference type="GO" id="GO:0008270">
    <property type="term" value="F:zinc ion binding"/>
    <property type="evidence" value="ECO:0007669"/>
    <property type="project" value="UniProtKB-KW"/>
</dbReference>
<dbReference type="CDD" id="cd22582">
    <property type="entry name" value="BRcat_RBR_unk"/>
    <property type="match status" value="1"/>
</dbReference>
<dbReference type="FunFam" id="3.30.40.10:FF:000230">
    <property type="entry name" value="RBR-type E3 ubiquitin transferase"/>
    <property type="match status" value="1"/>
</dbReference>
<dbReference type="GO" id="GO:0016567">
    <property type="term" value="P:protein ubiquitination"/>
    <property type="evidence" value="ECO:0007669"/>
    <property type="project" value="InterPro"/>
</dbReference>
<dbReference type="PROSITE" id="PS00518">
    <property type="entry name" value="ZF_RING_1"/>
    <property type="match status" value="1"/>
</dbReference>
<dbReference type="Proteomes" id="UP001231189">
    <property type="component" value="Unassembled WGS sequence"/>
</dbReference>
<dbReference type="SUPFAM" id="SSF53098">
    <property type="entry name" value="Ribonuclease H-like"/>
    <property type="match status" value="1"/>
</dbReference>
<keyword evidence="8" id="KW-0677">Repeat</keyword>
<evidence type="ECO:0000259" key="14">
    <source>
        <dbReference type="PROSITE" id="PS51873"/>
    </source>
</evidence>
<dbReference type="EC" id="2.3.2.31" evidence="5"/>
<dbReference type="GO" id="GO:0004523">
    <property type="term" value="F:RNA-DNA hybrid ribonuclease activity"/>
    <property type="evidence" value="ECO:0007669"/>
    <property type="project" value="InterPro"/>
</dbReference>
<dbReference type="SMART" id="SM00647">
    <property type="entry name" value="IBR"/>
    <property type="match status" value="1"/>
</dbReference>
<evidence type="ECO:0000256" key="2">
    <source>
        <dbReference type="ARBA" id="ARBA00001947"/>
    </source>
</evidence>
<keyword evidence="11" id="KW-0862">Zinc</keyword>
<comment type="catalytic activity">
    <reaction evidence="1">
        <text>[E2 ubiquitin-conjugating enzyme]-S-ubiquitinyl-L-cysteine + [acceptor protein]-L-lysine = [E2 ubiquitin-conjugating enzyme]-L-cysteine + [acceptor protein]-N(6)-ubiquitinyl-L-lysine.</text>
        <dbReference type="EC" id="2.3.2.31"/>
    </reaction>
</comment>
<evidence type="ECO:0000256" key="10">
    <source>
        <dbReference type="ARBA" id="ARBA00022786"/>
    </source>
</evidence>
<feature type="domain" description="RING-type" evidence="13">
    <location>
        <begin position="276"/>
        <end position="322"/>
    </location>
</feature>
<dbReference type="GO" id="GO:0061630">
    <property type="term" value="F:ubiquitin protein ligase activity"/>
    <property type="evidence" value="ECO:0007669"/>
    <property type="project" value="UniProtKB-EC"/>
</dbReference>
<sequence>MAGDGDLAAFRRQVALSSDLDFGFQLQPSKAIEASLRVRTTPSRPSPSAAATACWSYQPAPAHWSSEAAFAALARQEKNRREAQAFRAAHAQANTSARVASRGALLARELADTTPDGRWAHGGDLFERPLDLNRPPLFRVFYKGLSSNEGMESWSSVLAVAVYDPRGKVVGTIQKPVEGFAGGRMELEMLALTEGINAALELGIRSINIVSDFKPLHNYMLGTWRPTKNKTEDMVNEALSLMRKFEQCEFSLVPRGQVGYATKLATDLITNKRETCTICLENTDVSKIHAVEGCGHRFCFSCMKEHVKVKLGNGMLPACPQDGCTTKLTVKGSKMFLSPQLLEIMVQRIREGEIPPAQKIYCPYSRCSALMSLSEVIHPLQESSSMYTVVGAATLRKCVKCRGWFCISCKVPWHDRISCSDYKRRYPHAHPDTKLQKLARRRLWRQCVKCNHMIELAEGCYHMTCVYVFTSRCAILITIFTMFIGFSCAPTSFATPVGKNGRTIGRVAPAGWLNTIELITEE</sequence>
<organism evidence="15 16">
    <name type="scientific">Lolium multiflorum</name>
    <name type="common">Italian ryegrass</name>
    <name type="synonym">Lolium perenne subsp. multiflorum</name>
    <dbReference type="NCBI Taxonomy" id="4521"/>
    <lineage>
        <taxon>Eukaryota</taxon>
        <taxon>Viridiplantae</taxon>
        <taxon>Streptophyta</taxon>
        <taxon>Embryophyta</taxon>
        <taxon>Tracheophyta</taxon>
        <taxon>Spermatophyta</taxon>
        <taxon>Magnoliopsida</taxon>
        <taxon>Liliopsida</taxon>
        <taxon>Poales</taxon>
        <taxon>Poaceae</taxon>
        <taxon>BOP clade</taxon>
        <taxon>Pooideae</taxon>
        <taxon>Poodae</taxon>
        <taxon>Poeae</taxon>
        <taxon>Poeae Chloroplast Group 2 (Poeae type)</taxon>
        <taxon>Loliodinae</taxon>
        <taxon>Loliinae</taxon>
        <taxon>Lolium</taxon>
    </lineage>
</organism>
<keyword evidence="10" id="KW-0833">Ubl conjugation pathway</keyword>
<proteinExistence type="inferred from homology"/>
<dbReference type="Pfam" id="PF00097">
    <property type="entry name" value="zf-C3HC4"/>
    <property type="match status" value="1"/>
</dbReference>
<evidence type="ECO:0000313" key="16">
    <source>
        <dbReference type="Proteomes" id="UP001231189"/>
    </source>
</evidence>
<evidence type="ECO:0000313" key="15">
    <source>
        <dbReference type="EMBL" id="KAK1604979.1"/>
    </source>
</evidence>
<evidence type="ECO:0000256" key="6">
    <source>
        <dbReference type="ARBA" id="ARBA00022679"/>
    </source>
</evidence>
<dbReference type="Pfam" id="PF13456">
    <property type="entry name" value="RVT_3"/>
    <property type="match status" value="1"/>
</dbReference>
<accession>A0AAD8QPN1</accession>